<evidence type="ECO:0000256" key="9">
    <source>
        <dbReference type="ARBA" id="ARBA00023136"/>
    </source>
</evidence>
<feature type="compositionally biased region" description="Basic and acidic residues" evidence="11">
    <location>
        <begin position="58"/>
        <end position="86"/>
    </location>
</feature>
<evidence type="ECO:0000256" key="3">
    <source>
        <dbReference type="ARBA" id="ARBA00008281"/>
    </source>
</evidence>
<dbReference type="GO" id="GO:0005886">
    <property type="term" value="C:plasma membrane"/>
    <property type="evidence" value="ECO:0007669"/>
    <property type="project" value="UniProtKB-SubCell"/>
</dbReference>
<sequence length="217" mass="23284">MADEEKAAEEKPKEGEETEEPKKKGLGLIPMIIAAIVVAGVAAGAAFMFAPTPGGDSEEQHADAGDEHGDDKTGDHGAKDEHGEKKKDKKKKKKKGGGHGGKDGEGDVKAIGKIQHSEYATFLVLDPIIVSIQPIGRSKHLKISLVLETGEEDAETLLEHGFYVKDVLNTYLRSIDGSVLEDPAAMSRLRAQIQRRISAVVPNAQIKSVLITDFVLT</sequence>
<keyword evidence="9 10" id="KW-0472">Membrane</keyword>
<dbReference type="Pfam" id="PF03748">
    <property type="entry name" value="FliL"/>
    <property type="match status" value="1"/>
</dbReference>
<dbReference type="GO" id="GO:0006935">
    <property type="term" value="P:chemotaxis"/>
    <property type="evidence" value="ECO:0007669"/>
    <property type="project" value="UniProtKB-KW"/>
</dbReference>
<evidence type="ECO:0000256" key="7">
    <source>
        <dbReference type="ARBA" id="ARBA00022779"/>
    </source>
</evidence>
<feature type="region of interest" description="Disordered" evidence="11">
    <location>
        <begin position="52"/>
        <end position="108"/>
    </location>
</feature>
<keyword evidence="12" id="KW-0969">Cilium</keyword>
<dbReference type="PANTHER" id="PTHR35091:SF2">
    <property type="entry name" value="FLAGELLAR PROTEIN FLIL"/>
    <property type="match status" value="1"/>
</dbReference>
<accession>A0AAE9ZIF1</accession>
<evidence type="ECO:0000256" key="8">
    <source>
        <dbReference type="ARBA" id="ARBA00022989"/>
    </source>
</evidence>
<feature type="transmembrane region" description="Helical" evidence="10">
    <location>
        <begin position="28"/>
        <end position="50"/>
    </location>
</feature>
<evidence type="ECO:0000313" key="12">
    <source>
        <dbReference type="EMBL" id="WDI31536.1"/>
    </source>
</evidence>
<protein>
    <recommendedName>
        <fullName evidence="10">Flagellar protein FliL</fullName>
    </recommendedName>
</protein>
<keyword evidence="6 10" id="KW-0812">Transmembrane</keyword>
<feature type="region of interest" description="Disordered" evidence="11">
    <location>
        <begin position="1"/>
        <end position="25"/>
    </location>
</feature>
<comment type="subcellular location">
    <subcellularLocation>
        <location evidence="10">Cell inner membrane</location>
    </subcellularLocation>
    <subcellularLocation>
        <location evidence="2">Cell membrane</location>
        <topology evidence="2">Single-pass membrane protein</topology>
    </subcellularLocation>
</comment>
<evidence type="ECO:0000256" key="5">
    <source>
        <dbReference type="ARBA" id="ARBA00022500"/>
    </source>
</evidence>
<keyword evidence="12" id="KW-0282">Flagellum</keyword>
<evidence type="ECO:0000256" key="6">
    <source>
        <dbReference type="ARBA" id="ARBA00022692"/>
    </source>
</evidence>
<evidence type="ECO:0000256" key="2">
    <source>
        <dbReference type="ARBA" id="ARBA00004162"/>
    </source>
</evidence>
<keyword evidence="13" id="KW-1185">Reference proteome</keyword>
<dbReference type="GO" id="GO:0009425">
    <property type="term" value="C:bacterial-type flagellum basal body"/>
    <property type="evidence" value="ECO:0007669"/>
    <property type="project" value="InterPro"/>
</dbReference>
<evidence type="ECO:0000256" key="11">
    <source>
        <dbReference type="SAM" id="MobiDB-lite"/>
    </source>
</evidence>
<dbReference type="InterPro" id="IPR005503">
    <property type="entry name" value="FliL"/>
</dbReference>
<dbReference type="AlphaFoldDB" id="A0AAE9ZIF1"/>
<proteinExistence type="inferred from homology"/>
<reference evidence="12" key="1">
    <citation type="submission" date="2023-02" db="EMBL/GenBank/DDBJ databases">
        <title>Genome sequence of Hyphococcus flavus.</title>
        <authorList>
            <person name="Rong J.-C."/>
            <person name="Zhao Q."/>
            <person name="Yi M."/>
            <person name="Wu J.-Y."/>
        </authorList>
    </citation>
    <scope>NUCLEOTIDE SEQUENCE</scope>
    <source>
        <strain evidence="12">MCCC 1K03223</strain>
    </source>
</reference>
<dbReference type="GO" id="GO:0071978">
    <property type="term" value="P:bacterial-type flagellum-dependent swarming motility"/>
    <property type="evidence" value="ECO:0007669"/>
    <property type="project" value="TreeGrafter"/>
</dbReference>
<name>A0AAE9ZIF1_9PROT</name>
<keyword evidence="7 10" id="KW-0283">Flagellar rotation</keyword>
<evidence type="ECO:0000256" key="1">
    <source>
        <dbReference type="ARBA" id="ARBA00002254"/>
    </source>
</evidence>
<evidence type="ECO:0000313" key="13">
    <source>
        <dbReference type="Proteomes" id="UP001214043"/>
    </source>
</evidence>
<keyword evidence="8 10" id="KW-1133">Transmembrane helix</keyword>
<keyword evidence="10" id="KW-0997">Cell inner membrane</keyword>
<comment type="function">
    <text evidence="1 10">Controls the rotational direction of flagella during chemotaxis.</text>
</comment>
<dbReference type="PANTHER" id="PTHR35091">
    <property type="entry name" value="FLAGELLAR PROTEIN FLIL"/>
    <property type="match status" value="1"/>
</dbReference>
<keyword evidence="12" id="KW-0966">Cell projection</keyword>
<keyword evidence="5 10" id="KW-0145">Chemotaxis</keyword>
<organism evidence="12 13">
    <name type="scientific">Hyphococcus flavus</name>
    <dbReference type="NCBI Taxonomy" id="1866326"/>
    <lineage>
        <taxon>Bacteria</taxon>
        <taxon>Pseudomonadati</taxon>
        <taxon>Pseudomonadota</taxon>
        <taxon>Alphaproteobacteria</taxon>
        <taxon>Parvularculales</taxon>
        <taxon>Parvularculaceae</taxon>
        <taxon>Hyphococcus</taxon>
    </lineage>
</organism>
<dbReference type="RefSeq" id="WP_274493424.1">
    <property type="nucleotide sequence ID" value="NZ_CP118166.1"/>
</dbReference>
<dbReference type="Proteomes" id="UP001214043">
    <property type="component" value="Chromosome"/>
</dbReference>
<keyword evidence="4" id="KW-1003">Cell membrane</keyword>
<evidence type="ECO:0000256" key="4">
    <source>
        <dbReference type="ARBA" id="ARBA00022475"/>
    </source>
</evidence>
<dbReference type="EMBL" id="CP118166">
    <property type="protein sequence ID" value="WDI31536.1"/>
    <property type="molecule type" value="Genomic_DNA"/>
</dbReference>
<evidence type="ECO:0000256" key="10">
    <source>
        <dbReference type="RuleBase" id="RU364125"/>
    </source>
</evidence>
<feature type="compositionally biased region" description="Basic and acidic residues" evidence="11">
    <location>
        <begin position="1"/>
        <end position="23"/>
    </location>
</feature>
<comment type="similarity">
    <text evidence="3 10">Belongs to the FliL family.</text>
</comment>
<feature type="compositionally biased region" description="Basic residues" evidence="11">
    <location>
        <begin position="87"/>
        <end position="97"/>
    </location>
</feature>
<dbReference type="KEGG" id="hfl:PUV54_16415"/>
<gene>
    <name evidence="12" type="ORF">PUV54_16415</name>
</gene>